<organism evidence="2">
    <name type="scientific">Anguilla anguilla</name>
    <name type="common">European freshwater eel</name>
    <name type="synonym">Muraena anguilla</name>
    <dbReference type="NCBI Taxonomy" id="7936"/>
    <lineage>
        <taxon>Eukaryota</taxon>
        <taxon>Metazoa</taxon>
        <taxon>Chordata</taxon>
        <taxon>Craniata</taxon>
        <taxon>Vertebrata</taxon>
        <taxon>Euteleostomi</taxon>
        <taxon>Actinopterygii</taxon>
        <taxon>Neopterygii</taxon>
        <taxon>Teleostei</taxon>
        <taxon>Anguilliformes</taxon>
        <taxon>Anguillidae</taxon>
        <taxon>Anguilla</taxon>
    </lineage>
</organism>
<keyword evidence="1" id="KW-1133">Transmembrane helix</keyword>
<reference evidence="2" key="1">
    <citation type="submission" date="2014-11" db="EMBL/GenBank/DDBJ databases">
        <authorList>
            <person name="Amaro Gonzalez C."/>
        </authorList>
    </citation>
    <scope>NUCLEOTIDE SEQUENCE</scope>
</reference>
<protein>
    <submittedName>
        <fullName evidence="2">Uncharacterized protein</fullName>
    </submittedName>
</protein>
<reference evidence="2" key="2">
    <citation type="journal article" date="2015" name="Fish Shellfish Immunol.">
        <title>Early steps in the European eel (Anguilla anguilla)-Vibrio vulnificus interaction in the gills: Role of the RtxA13 toxin.</title>
        <authorList>
            <person name="Callol A."/>
            <person name="Pajuelo D."/>
            <person name="Ebbesson L."/>
            <person name="Teles M."/>
            <person name="MacKenzie S."/>
            <person name="Amaro C."/>
        </authorList>
    </citation>
    <scope>NUCLEOTIDE SEQUENCE</scope>
</reference>
<name>A0A0E9QY24_ANGAN</name>
<accession>A0A0E9QY24</accession>
<sequence length="46" mass="5261">MTHSINQSVWLRKNHVVVFSGLASLSTIEVCIILMMCFCATHFHVR</sequence>
<keyword evidence="1" id="KW-0812">Transmembrane</keyword>
<feature type="transmembrane region" description="Helical" evidence="1">
    <location>
        <begin position="16"/>
        <end position="40"/>
    </location>
</feature>
<dbReference type="EMBL" id="GBXM01086838">
    <property type="protein sequence ID" value="JAH21739.1"/>
    <property type="molecule type" value="Transcribed_RNA"/>
</dbReference>
<dbReference type="AlphaFoldDB" id="A0A0E9QY24"/>
<evidence type="ECO:0000256" key="1">
    <source>
        <dbReference type="SAM" id="Phobius"/>
    </source>
</evidence>
<evidence type="ECO:0000313" key="2">
    <source>
        <dbReference type="EMBL" id="JAH21739.1"/>
    </source>
</evidence>
<proteinExistence type="predicted"/>
<keyword evidence="1" id="KW-0472">Membrane</keyword>